<accession>A0A8H3BC89</accession>
<dbReference type="PANTHER" id="PTHR37487:SF2">
    <property type="entry name" value="EXPRESSED PROTEIN"/>
    <property type="match status" value="1"/>
</dbReference>
<evidence type="ECO:0000313" key="2">
    <source>
        <dbReference type="Proteomes" id="UP000663840"/>
    </source>
</evidence>
<dbReference type="AlphaFoldDB" id="A0A8H3BC89"/>
<evidence type="ECO:0000313" key="1">
    <source>
        <dbReference type="EMBL" id="CAE6452739.1"/>
    </source>
</evidence>
<dbReference type="Proteomes" id="UP000663840">
    <property type="component" value="Unassembled WGS sequence"/>
</dbReference>
<evidence type="ECO:0008006" key="3">
    <source>
        <dbReference type="Google" id="ProtNLM"/>
    </source>
</evidence>
<dbReference type="PANTHER" id="PTHR37487">
    <property type="entry name" value="CHROMOSOME 1, WHOLE GENOME SHOTGUN SEQUENCE"/>
    <property type="match status" value="1"/>
</dbReference>
<reference evidence="1" key="1">
    <citation type="submission" date="2021-01" db="EMBL/GenBank/DDBJ databases">
        <authorList>
            <person name="Kaushik A."/>
        </authorList>
    </citation>
    <scope>NUCLEOTIDE SEQUENCE</scope>
    <source>
        <strain evidence="1">AG1-1A</strain>
    </source>
</reference>
<name>A0A8H3BC89_9AGAM</name>
<proteinExistence type="predicted"/>
<sequence>MQLNPKGSTLITLGEFINIAKATSLGRHSAHPCYSLGVSMRIYISLLTFVAAVVGQADPSVNTPASLVQCEPVLLTWAASNTPVSINILRAGNAAAAPLLNLGQQTSNSITWIVNMTSGILITIQISDSKGNFAYSAPLTVQNGADSTCIR</sequence>
<protein>
    <recommendedName>
        <fullName evidence="3">Secreted protein</fullName>
    </recommendedName>
</protein>
<gene>
    <name evidence="1" type="ORF">RDB_LOCUS92353</name>
</gene>
<organism evidence="1 2">
    <name type="scientific">Rhizoctonia solani</name>
    <dbReference type="NCBI Taxonomy" id="456999"/>
    <lineage>
        <taxon>Eukaryota</taxon>
        <taxon>Fungi</taxon>
        <taxon>Dikarya</taxon>
        <taxon>Basidiomycota</taxon>
        <taxon>Agaricomycotina</taxon>
        <taxon>Agaricomycetes</taxon>
        <taxon>Cantharellales</taxon>
        <taxon>Ceratobasidiaceae</taxon>
        <taxon>Rhizoctonia</taxon>
    </lineage>
</organism>
<dbReference type="EMBL" id="CAJMWR010003029">
    <property type="protein sequence ID" value="CAE6452739.1"/>
    <property type="molecule type" value="Genomic_DNA"/>
</dbReference>
<comment type="caution">
    <text evidence="1">The sequence shown here is derived from an EMBL/GenBank/DDBJ whole genome shotgun (WGS) entry which is preliminary data.</text>
</comment>